<dbReference type="PANTHER" id="PTHR43513:SF3">
    <property type="entry name" value="DIHYDROOROTATE DEHYDROGENASE B (NAD(+)), ELECTRON TRANSFER SUBUNIT-RELATED"/>
    <property type="match status" value="1"/>
</dbReference>
<evidence type="ECO:0000259" key="13">
    <source>
        <dbReference type="PROSITE" id="PS51384"/>
    </source>
</evidence>
<dbReference type="Proteomes" id="UP000008811">
    <property type="component" value="Chromosome"/>
</dbReference>
<protein>
    <submittedName>
        <fullName evidence="14">Oxidoreductase FAD/NAD(P)-binding domain protein</fullName>
    </submittedName>
</protein>
<dbReference type="SUPFAM" id="SSF52343">
    <property type="entry name" value="Ferredoxin reductase-like, C-terminal NADP-linked domain"/>
    <property type="match status" value="1"/>
</dbReference>
<dbReference type="CDD" id="cd06218">
    <property type="entry name" value="DHOD_e_trans"/>
    <property type="match status" value="1"/>
</dbReference>
<dbReference type="InterPro" id="IPR050353">
    <property type="entry name" value="PyrK_electron_transfer"/>
</dbReference>
<dbReference type="InterPro" id="IPR039261">
    <property type="entry name" value="FNR_nucleotide-bd"/>
</dbReference>
<keyword evidence="4 12" id="KW-0001">2Fe-2S</keyword>
<evidence type="ECO:0000256" key="8">
    <source>
        <dbReference type="ARBA" id="ARBA00023004"/>
    </source>
</evidence>
<dbReference type="GO" id="GO:0016491">
    <property type="term" value="F:oxidoreductase activity"/>
    <property type="evidence" value="ECO:0007669"/>
    <property type="project" value="InterPro"/>
</dbReference>
<evidence type="ECO:0000256" key="11">
    <source>
        <dbReference type="PIRSR" id="PIRSR006816-1"/>
    </source>
</evidence>
<feature type="domain" description="FAD-binding FR-type" evidence="13">
    <location>
        <begin position="11"/>
        <end position="109"/>
    </location>
</feature>
<evidence type="ECO:0000256" key="1">
    <source>
        <dbReference type="ARBA" id="ARBA00006422"/>
    </source>
</evidence>
<sequence>MLAAMLQSSTIRDLKSHVTGIRPAGQDVSIISMPCPEIAATARPGNFVNIKVSSSDQPLLRRPFCIHNVEGETIEVMVKNVGRGTAMLCEASCGDNLLVLGPLGNAFGTDPGEFDTALLVSGGIGTAPMRFLETTLAAQGTPFANLVGGRSRTDLLTAGLSNVSTATDDGSEGFHGNVVQLLDRHLATETDGQRIKVFACGPNPMLKALANFCKERGLACELSLESIMGCGIGICYGCMVELKNADGEKESILLCREGPVIDGTRFTA</sequence>
<evidence type="ECO:0000313" key="15">
    <source>
        <dbReference type="Proteomes" id="UP000008811"/>
    </source>
</evidence>
<dbReference type="GO" id="GO:0046872">
    <property type="term" value="F:metal ion binding"/>
    <property type="evidence" value="ECO:0007669"/>
    <property type="project" value="UniProtKB-KW"/>
</dbReference>
<dbReference type="InterPro" id="IPR017938">
    <property type="entry name" value="Riboflavin_synthase-like_b-brl"/>
</dbReference>
<evidence type="ECO:0000256" key="6">
    <source>
        <dbReference type="ARBA" id="ARBA00022827"/>
    </source>
</evidence>
<dbReference type="SUPFAM" id="SSF63380">
    <property type="entry name" value="Riboflavin synthase domain-like"/>
    <property type="match status" value="1"/>
</dbReference>
<feature type="binding site" evidence="12">
    <location>
        <position position="235"/>
    </location>
    <ligand>
        <name>[2Fe-2S] cluster</name>
        <dbReference type="ChEBI" id="CHEBI:190135"/>
    </ligand>
</feature>
<keyword evidence="3 11" id="KW-0285">Flavoprotein</keyword>
<dbReference type="GO" id="GO:0051537">
    <property type="term" value="F:2 iron, 2 sulfur cluster binding"/>
    <property type="evidence" value="ECO:0007669"/>
    <property type="project" value="UniProtKB-KW"/>
</dbReference>
<name>B3QR34_CHLP8</name>
<dbReference type="Gene3D" id="2.40.30.10">
    <property type="entry name" value="Translation factors"/>
    <property type="match status" value="1"/>
</dbReference>
<keyword evidence="2" id="KW-0813">Transport</keyword>
<dbReference type="AlphaFoldDB" id="B3QR34"/>
<dbReference type="Gene3D" id="2.10.240.10">
    <property type="entry name" value="Dihydroorotate dehydrogenase, electron transfer subunit"/>
    <property type="match status" value="1"/>
</dbReference>
<feature type="binding site" evidence="12">
    <location>
        <position position="255"/>
    </location>
    <ligand>
        <name>[2Fe-2S] cluster</name>
        <dbReference type="ChEBI" id="CHEBI:190135"/>
    </ligand>
</feature>
<evidence type="ECO:0000256" key="5">
    <source>
        <dbReference type="ARBA" id="ARBA00022723"/>
    </source>
</evidence>
<comment type="cofactor">
    <cofactor evidence="10">
        <name>[2Fe-2S] cluster</name>
        <dbReference type="ChEBI" id="CHEBI:190135"/>
    </cofactor>
</comment>
<evidence type="ECO:0000256" key="4">
    <source>
        <dbReference type="ARBA" id="ARBA00022714"/>
    </source>
</evidence>
<feature type="binding site" evidence="12">
    <location>
        <position position="238"/>
    </location>
    <ligand>
        <name>[2Fe-2S] cluster</name>
        <dbReference type="ChEBI" id="CHEBI:190135"/>
    </ligand>
</feature>
<keyword evidence="9 12" id="KW-0411">Iron-sulfur</keyword>
<organism evidence="14 15">
    <name type="scientific">Chlorobaculum parvum (strain DSM 263 / NCIMB 8327)</name>
    <name type="common">Chlorobium vibrioforme subsp. thiosulfatophilum</name>
    <dbReference type="NCBI Taxonomy" id="517417"/>
    <lineage>
        <taxon>Bacteria</taxon>
        <taxon>Pseudomonadati</taxon>
        <taxon>Chlorobiota</taxon>
        <taxon>Chlorobiia</taxon>
        <taxon>Chlorobiales</taxon>
        <taxon>Chlorobiaceae</taxon>
        <taxon>Chlorobaculum</taxon>
    </lineage>
</organism>
<dbReference type="PIRSF" id="PIRSF006816">
    <property type="entry name" value="Cyc3_hyd_g"/>
    <property type="match status" value="1"/>
</dbReference>
<evidence type="ECO:0000256" key="10">
    <source>
        <dbReference type="ARBA" id="ARBA00034078"/>
    </source>
</evidence>
<dbReference type="PANTHER" id="PTHR43513">
    <property type="entry name" value="DIHYDROOROTATE DEHYDROGENASE B (NAD(+)), ELECTRON TRANSFER SUBUNIT"/>
    <property type="match status" value="1"/>
</dbReference>
<dbReference type="GO" id="GO:0050660">
    <property type="term" value="F:flavin adenine dinucleotide binding"/>
    <property type="evidence" value="ECO:0007669"/>
    <property type="project" value="InterPro"/>
</dbReference>
<keyword evidence="5 12" id="KW-0479">Metal-binding</keyword>
<keyword evidence="15" id="KW-1185">Reference proteome</keyword>
<evidence type="ECO:0000256" key="2">
    <source>
        <dbReference type="ARBA" id="ARBA00022448"/>
    </source>
</evidence>
<dbReference type="InterPro" id="IPR012165">
    <property type="entry name" value="Cyt_c3_hydrogenase_gsu"/>
</dbReference>
<comment type="cofactor">
    <cofactor evidence="11">
        <name>FAD</name>
        <dbReference type="ChEBI" id="CHEBI:57692"/>
    </cofactor>
    <text evidence="11">Binds 1 FAD per subunit.</text>
</comment>
<dbReference type="InterPro" id="IPR019480">
    <property type="entry name" value="Dihydroorotate_DH_Fe-S-bd"/>
</dbReference>
<dbReference type="Pfam" id="PF10418">
    <property type="entry name" value="DHODB_Fe-S_bind"/>
    <property type="match status" value="1"/>
</dbReference>
<evidence type="ECO:0000256" key="7">
    <source>
        <dbReference type="ARBA" id="ARBA00022982"/>
    </source>
</evidence>
<dbReference type="EMBL" id="CP001099">
    <property type="protein sequence ID" value="ACF10695.1"/>
    <property type="molecule type" value="Genomic_DNA"/>
</dbReference>
<dbReference type="PROSITE" id="PS51384">
    <property type="entry name" value="FAD_FR"/>
    <property type="match status" value="1"/>
</dbReference>
<reference evidence="14" key="1">
    <citation type="submission" date="2008-06" db="EMBL/GenBank/DDBJ databases">
        <title>Complete sequence of Chlorobaculum parvum NCIB 8327.</title>
        <authorList>
            <consortium name="US DOE Joint Genome Institute"/>
            <person name="Lucas S."/>
            <person name="Copeland A."/>
            <person name="Lapidus A."/>
            <person name="Glavina del Rio T."/>
            <person name="Dalin E."/>
            <person name="Tice H."/>
            <person name="Bruce D."/>
            <person name="Goodwin L."/>
            <person name="Pitluck S."/>
            <person name="Schmutz J."/>
            <person name="Larimer F."/>
            <person name="Land M."/>
            <person name="Hauser L."/>
            <person name="Kyrpides N."/>
            <person name="Mikhailova N."/>
            <person name="Zhao F."/>
            <person name="Li T."/>
            <person name="Liu Z."/>
            <person name="Overmann J."/>
            <person name="Bryant D.A."/>
            <person name="Richardson P."/>
        </authorList>
    </citation>
    <scope>NUCLEOTIDE SEQUENCE [LARGE SCALE GENOMIC DNA]</scope>
    <source>
        <strain evidence="14">NCIB 8327</strain>
    </source>
</reference>
<evidence type="ECO:0000256" key="3">
    <source>
        <dbReference type="ARBA" id="ARBA00022630"/>
    </source>
</evidence>
<keyword evidence="6 11" id="KW-0274">FAD</keyword>
<evidence type="ECO:0000313" key="14">
    <source>
        <dbReference type="EMBL" id="ACF10695.1"/>
    </source>
</evidence>
<dbReference type="STRING" id="517417.Cpar_0268"/>
<comment type="similarity">
    <text evidence="1">Belongs to the PyrK family.</text>
</comment>
<proteinExistence type="inferred from homology"/>
<dbReference type="GO" id="GO:0006221">
    <property type="term" value="P:pyrimidine nucleotide biosynthetic process"/>
    <property type="evidence" value="ECO:0007669"/>
    <property type="project" value="InterPro"/>
</dbReference>
<keyword evidence="8 12" id="KW-0408">Iron</keyword>
<gene>
    <name evidence="14" type="ordered locus">Cpar_0268</name>
</gene>
<dbReference type="HOGENOM" id="CLU_003827_1_2_10"/>
<evidence type="ECO:0000256" key="12">
    <source>
        <dbReference type="PIRSR" id="PIRSR006816-2"/>
    </source>
</evidence>
<accession>B3QR34</accession>
<dbReference type="KEGG" id="cpc:Cpar_0268"/>
<dbReference type="Gene3D" id="3.40.50.80">
    <property type="entry name" value="Nucleotide-binding domain of ferredoxin-NADP reductase (FNR) module"/>
    <property type="match status" value="1"/>
</dbReference>
<comment type="cofactor">
    <cofactor evidence="12">
        <name>[2Fe-2S] cluster</name>
        <dbReference type="ChEBI" id="CHEBI:190135"/>
    </cofactor>
    <text evidence="12">Binds 1 [2Fe-2S] cluster per subunit.</text>
</comment>
<keyword evidence="7" id="KW-0249">Electron transport</keyword>
<dbReference type="eggNOG" id="COG0543">
    <property type="taxonomic scope" value="Bacteria"/>
</dbReference>
<dbReference type="InterPro" id="IPR017927">
    <property type="entry name" value="FAD-bd_FR_type"/>
</dbReference>
<feature type="binding site" evidence="12">
    <location>
        <position position="230"/>
    </location>
    <ligand>
        <name>[2Fe-2S] cluster</name>
        <dbReference type="ChEBI" id="CHEBI:190135"/>
    </ligand>
</feature>
<feature type="binding site" evidence="11">
    <location>
        <begin position="84"/>
        <end position="85"/>
    </location>
    <ligand>
        <name>FAD</name>
        <dbReference type="ChEBI" id="CHEBI:57692"/>
    </ligand>
</feature>
<evidence type="ECO:0000256" key="9">
    <source>
        <dbReference type="ARBA" id="ARBA00023014"/>
    </source>
</evidence>
<dbReference type="InterPro" id="IPR037117">
    <property type="entry name" value="Dihydroorotate_DH_ele_sf"/>
</dbReference>